<keyword evidence="3" id="KW-1185">Reference proteome</keyword>
<dbReference type="SMART" id="SM00028">
    <property type="entry name" value="TPR"/>
    <property type="match status" value="8"/>
</dbReference>
<protein>
    <submittedName>
        <fullName evidence="2">Tetratricopeptide repeat protein</fullName>
    </submittedName>
</protein>
<dbReference type="PANTHER" id="PTHR19959">
    <property type="entry name" value="KINESIN LIGHT CHAIN"/>
    <property type="match status" value="1"/>
</dbReference>
<comment type="caution">
    <text evidence="2">The sequence shown here is derived from an EMBL/GenBank/DDBJ whole genome shotgun (WGS) entry which is preliminary data.</text>
</comment>
<dbReference type="EMBL" id="JBEXZR010000025">
    <property type="protein sequence ID" value="MEU0710517.1"/>
    <property type="molecule type" value="Genomic_DNA"/>
</dbReference>
<dbReference type="Gene3D" id="3.40.50.300">
    <property type="entry name" value="P-loop containing nucleotide triphosphate hydrolases"/>
    <property type="match status" value="1"/>
</dbReference>
<dbReference type="PANTHER" id="PTHR19959:SF119">
    <property type="entry name" value="FUNGAL LIPASE-LIKE DOMAIN-CONTAINING PROTEIN"/>
    <property type="match status" value="1"/>
</dbReference>
<dbReference type="RefSeq" id="WP_359654961.1">
    <property type="nucleotide sequence ID" value="NZ_JBEXZP010000066.1"/>
</dbReference>
<dbReference type="Gene3D" id="1.25.40.10">
    <property type="entry name" value="Tetratricopeptide repeat domain"/>
    <property type="match status" value="5"/>
</dbReference>
<feature type="compositionally biased region" description="Basic and acidic residues" evidence="1">
    <location>
        <begin position="502"/>
        <end position="511"/>
    </location>
</feature>
<dbReference type="SUPFAM" id="SSF48452">
    <property type="entry name" value="TPR-like"/>
    <property type="match status" value="3"/>
</dbReference>
<dbReference type="Pfam" id="PF13374">
    <property type="entry name" value="TPR_10"/>
    <property type="match status" value="3"/>
</dbReference>
<sequence>MSAFEKKLQHFVSSLKEVRQEAGSPSFSRLVIESGELPGAYDAALSKSALSRVLRGDIQEPPSWSFVDLFLTTCQKIAQKSGRPIGSQLVDPGLWRVRHAVLEALHEEIRGNDGALLPPGLRPFPPEGALPLAEHPMERPSQLLLARHEIVPFTGRVDELKALSAWMELPAADGEPVTPSVTLLHGQGGLGKTRLAVELARRSAKGRWRVWQAVQTSAVPQVAPGGLGRRALVVVDYAERWPSRDLTGLLADLALARGKDQELRVLLIARSPGWWSLLLDDLRGQGYALDDILLEPTDEADLKARALAFTTARDRFAEVLGLPPRHAAAIAVPDNLDHEAYGLTLTVHMAALVAVYARTSDGGEPPRDPGALSGYLLDRERGHWAKLARPERGGVAVDVMAQAVYTATLARPRPYETALSALRAAEVELPDQHPRLLAEHSACYPAAESEERLQPLHPDRLGEDFVALSTPGAPRPGHFVLDWARRAPARLLGVDPAGGREGVGDERDQRGRARPPGGRPAGVPAAEWHRDVLTNLINAAARWPHLAQGELAPLALRHPEVVLRAGNAALSTLATIRALPLEALEAVEMAAPRQDADIDVGIADITERVTDARILTTSDPAVTAALHARKASRLSRAGRHDEALGAITRAVEIHRHLARGGGADDVADLAWALKGMSDESARTGRRRAALEAAEESVVVLTELVRLHPEKIGSLAAAFNSLSLRLDAVGRTDQGVGLLEEAVRITRLTAEVNPDDYQPDLAGMLHNLGSHLRSVGRYREAQETGTEAVSLYRRLVGRAPAVHRADLAAALDGLAIALGDEGRHSEALAPGGEAVTLLRVDAEGNPRAHAPALANALLNHGISCGETGSWREAVRHCREAVEAFRELTAVSPSAHLPALARAVMALGVWLGKCGQHAEAVEAAREAVALFRELARDDPDHYLPSLAEALLNAAPRLAEARQPEEGRAAARESVELHRRVGFRPGTPRRRLAIALVTLGNTLATSDDAGEAVACFREAAGVAREVARDNPGVGAPLLASALVNLARSLGASGLPAVSVSTAHEAVGLLRSLSERGDATHQPELATALVVHCDGLGSIGRHAAAAAAGEQAVLLMRQLAEALPEAHRPALAAALRSLGRPLAALGRRRQALAAAEEEVGIRRVLTEADAQEHVFDLGAALQLYSTLLAEEGRYAEAVTAGEEAASLWRRTSHPGAEEMLPLSLCTLGRLLTALGRHDDAVALGEEAVRAWRRLADRDPVSHRPHLVMGLFYALGLPLAEQDRWQRAEGHLREAVDLQRRLAEEDAAAHRPHLAHMLNAVALVRTVRRHGLPEALAAAEESVELYGSLAERDPETFRTPLQQAFQLRARLRAEVQGGGREQGGGSCSGPD</sequence>
<dbReference type="InterPro" id="IPR011990">
    <property type="entry name" value="TPR-like_helical_dom_sf"/>
</dbReference>
<proteinExistence type="predicted"/>
<accession>A0ABV2WB07</accession>
<dbReference type="InterPro" id="IPR027417">
    <property type="entry name" value="P-loop_NTPase"/>
</dbReference>
<evidence type="ECO:0000313" key="3">
    <source>
        <dbReference type="Proteomes" id="UP001550378"/>
    </source>
</evidence>
<organism evidence="2 3">
    <name type="scientific">Streptomyces lavendulocolor</name>
    <dbReference type="NCBI Taxonomy" id="67316"/>
    <lineage>
        <taxon>Bacteria</taxon>
        <taxon>Bacillati</taxon>
        <taxon>Actinomycetota</taxon>
        <taxon>Actinomycetes</taxon>
        <taxon>Kitasatosporales</taxon>
        <taxon>Streptomycetaceae</taxon>
        <taxon>Streptomyces</taxon>
    </lineage>
</organism>
<evidence type="ECO:0000256" key="1">
    <source>
        <dbReference type="SAM" id="MobiDB-lite"/>
    </source>
</evidence>
<dbReference type="SUPFAM" id="SSF52540">
    <property type="entry name" value="P-loop containing nucleoside triphosphate hydrolases"/>
    <property type="match status" value="1"/>
</dbReference>
<feature type="region of interest" description="Disordered" evidence="1">
    <location>
        <begin position="494"/>
        <end position="524"/>
    </location>
</feature>
<evidence type="ECO:0000313" key="2">
    <source>
        <dbReference type="EMBL" id="MEU0710517.1"/>
    </source>
</evidence>
<name>A0ABV2WB07_9ACTN</name>
<gene>
    <name evidence="2" type="ORF">ABZ508_24455</name>
</gene>
<dbReference type="InterPro" id="IPR019734">
    <property type="entry name" value="TPR_rpt"/>
</dbReference>
<reference evidence="2 3" key="1">
    <citation type="submission" date="2024-06" db="EMBL/GenBank/DDBJ databases">
        <title>The Natural Products Discovery Center: Release of the First 8490 Sequenced Strains for Exploring Actinobacteria Biosynthetic Diversity.</title>
        <authorList>
            <person name="Kalkreuter E."/>
            <person name="Kautsar S.A."/>
            <person name="Yang D."/>
            <person name="Bader C.D."/>
            <person name="Teijaro C.N."/>
            <person name="Fluegel L."/>
            <person name="Davis C.M."/>
            <person name="Simpson J.R."/>
            <person name="Lauterbach L."/>
            <person name="Steele A.D."/>
            <person name="Gui C."/>
            <person name="Meng S."/>
            <person name="Li G."/>
            <person name="Viehrig K."/>
            <person name="Ye F."/>
            <person name="Su P."/>
            <person name="Kiefer A.F."/>
            <person name="Nichols A."/>
            <person name="Cepeda A.J."/>
            <person name="Yan W."/>
            <person name="Fan B."/>
            <person name="Jiang Y."/>
            <person name="Adhikari A."/>
            <person name="Zheng C.-J."/>
            <person name="Schuster L."/>
            <person name="Cowan T.M."/>
            <person name="Smanski M.J."/>
            <person name="Chevrette M.G."/>
            <person name="De Carvalho L.P.S."/>
            <person name="Shen B."/>
        </authorList>
    </citation>
    <scope>NUCLEOTIDE SEQUENCE [LARGE SCALE GENOMIC DNA]</scope>
    <source>
        <strain evidence="2 3">NPDC006337</strain>
    </source>
</reference>
<dbReference type="Proteomes" id="UP001550378">
    <property type="component" value="Unassembled WGS sequence"/>
</dbReference>